<reference evidence="2 3" key="1">
    <citation type="submission" date="2021-08" db="EMBL/GenBank/DDBJ databases">
        <title>Whole genome sequence of novel Actinomyces species strain MAS-1.</title>
        <authorList>
            <person name="Saito M."/>
            <person name="Kuwahara N."/>
            <person name="Takizawa T."/>
            <person name="Gotouda H."/>
            <person name="Ochiai T."/>
        </authorList>
    </citation>
    <scope>NUCLEOTIDE SEQUENCE [LARGE SCALE GENOMIC DNA]</scope>
    <source>
        <strain evidence="2 3">MAS-1</strain>
    </source>
</reference>
<name>A0ABN6K6B9_9ACTO</name>
<accession>A0ABN6K6B9</accession>
<dbReference type="InterPro" id="IPR016040">
    <property type="entry name" value="NAD(P)-bd_dom"/>
</dbReference>
<dbReference type="SUPFAM" id="SSF51735">
    <property type="entry name" value="NAD(P)-binding Rossmann-fold domains"/>
    <property type="match status" value="1"/>
</dbReference>
<evidence type="ECO:0000313" key="3">
    <source>
        <dbReference type="Proteomes" id="UP000824496"/>
    </source>
</evidence>
<dbReference type="InterPro" id="IPR051606">
    <property type="entry name" value="Polyketide_Oxido-like"/>
</dbReference>
<evidence type="ECO:0000313" key="2">
    <source>
        <dbReference type="EMBL" id="BDA63540.1"/>
    </source>
</evidence>
<protein>
    <submittedName>
        <fullName evidence="2">Dihydrodipicolinate reductase</fullName>
    </submittedName>
</protein>
<dbReference type="PANTHER" id="PTHR43355:SF2">
    <property type="entry name" value="FLAVIN REDUCTASE (NADPH)"/>
    <property type="match status" value="1"/>
</dbReference>
<dbReference type="Pfam" id="PF13460">
    <property type="entry name" value="NAD_binding_10"/>
    <property type="match status" value="1"/>
</dbReference>
<dbReference type="RefSeq" id="WP_223910390.1">
    <property type="nucleotide sequence ID" value="NZ_AP025017.1"/>
</dbReference>
<dbReference type="PANTHER" id="PTHR43355">
    <property type="entry name" value="FLAVIN REDUCTASE (NADPH)"/>
    <property type="match status" value="1"/>
</dbReference>
<evidence type="ECO:0000259" key="1">
    <source>
        <dbReference type="Pfam" id="PF13460"/>
    </source>
</evidence>
<dbReference type="Proteomes" id="UP000824496">
    <property type="component" value="Chromosome"/>
</dbReference>
<proteinExistence type="predicted"/>
<organism evidence="2 3">
    <name type="scientific">Actinomyces capricornis</name>
    <dbReference type="NCBI Taxonomy" id="2755559"/>
    <lineage>
        <taxon>Bacteria</taxon>
        <taxon>Bacillati</taxon>
        <taxon>Actinomycetota</taxon>
        <taxon>Actinomycetes</taxon>
        <taxon>Actinomycetales</taxon>
        <taxon>Actinomycetaceae</taxon>
        <taxon>Actinomyces</taxon>
    </lineage>
</organism>
<dbReference type="EMBL" id="AP025017">
    <property type="protein sequence ID" value="BDA63540.1"/>
    <property type="molecule type" value="Genomic_DNA"/>
</dbReference>
<keyword evidence="3" id="KW-1185">Reference proteome</keyword>
<dbReference type="Gene3D" id="3.40.50.720">
    <property type="entry name" value="NAD(P)-binding Rossmann-like Domain"/>
    <property type="match status" value="1"/>
</dbReference>
<dbReference type="InterPro" id="IPR036291">
    <property type="entry name" value="NAD(P)-bd_dom_sf"/>
</dbReference>
<feature type="domain" description="NAD(P)-binding" evidence="1">
    <location>
        <begin position="7"/>
        <end position="189"/>
    </location>
</feature>
<gene>
    <name evidence="2" type="ORF">MANAM107_03740</name>
</gene>
<sequence length="206" mass="21799">MKIVIIGAAGRAGRLIAQEAARRGHEVLGVGRSPKPGVDRVKDVSDIDSTDIADADVVVDALGFFTPDTLAQHTSSVLHLADVLSGSPTRLLVVGGAGSLYVDPEHRTRLFETPDFPAEYHALASAQAAQLDALRGRDDVAWTYISPAADFQADGERAGGYVLAGEELETGADGNSVISYADYAIAVIDEAEQGRHPRQRISVHAE</sequence>